<keyword evidence="4" id="KW-0732">Signal</keyword>
<comment type="caution">
    <text evidence="7">The sequence shown here is derived from an EMBL/GenBank/DDBJ whole genome shotgun (WGS) entry which is preliminary data.</text>
</comment>
<evidence type="ECO:0000313" key="7">
    <source>
        <dbReference type="EMBL" id="CAD5121294.1"/>
    </source>
</evidence>
<dbReference type="EMBL" id="CAJFCJ010000014">
    <property type="protein sequence ID" value="CAD5121294.1"/>
    <property type="molecule type" value="Genomic_DNA"/>
</dbReference>
<dbReference type="PANTHER" id="PTHR11905:SF247">
    <property type="entry name" value="PEPTIDASE M12B DOMAIN-CONTAINING PROTEIN"/>
    <property type="match status" value="1"/>
</dbReference>
<dbReference type="OrthoDB" id="5951731at2759"/>
<dbReference type="Pfam" id="PF00200">
    <property type="entry name" value="Disintegrin"/>
    <property type="match status" value="1"/>
</dbReference>
<dbReference type="PROSITE" id="PS50215">
    <property type="entry name" value="ADAM_MEPRO"/>
    <property type="match status" value="1"/>
</dbReference>
<evidence type="ECO:0000313" key="8">
    <source>
        <dbReference type="Proteomes" id="UP000549394"/>
    </source>
</evidence>
<dbReference type="InterPro" id="IPR001590">
    <property type="entry name" value="Peptidase_M12B"/>
</dbReference>
<keyword evidence="8" id="KW-1185">Reference proteome</keyword>
<evidence type="ECO:0000256" key="4">
    <source>
        <dbReference type="SAM" id="SignalP"/>
    </source>
</evidence>
<feature type="binding site" evidence="3">
    <location>
        <position position="174"/>
    </location>
    <ligand>
        <name>Zn(2+)</name>
        <dbReference type="ChEBI" id="CHEBI:29105"/>
        <note>catalytic</note>
    </ligand>
</feature>
<evidence type="ECO:0000256" key="1">
    <source>
        <dbReference type="ARBA" id="ARBA00023157"/>
    </source>
</evidence>
<evidence type="ECO:0000256" key="2">
    <source>
        <dbReference type="PROSITE-ProRule" id="PRU00068"/>
    </source>
</evidence>
<dbReference type="PANTHER" id="PTHR11905">
    <property type="entry name" value="ADAM A DISINTEGRIN AND METALLOPROTEASE DOMAIN"/>
    <property type="match status" value="1"/>
</dbReference>
<keyword evidence="1 2" id="KW-1015">Disulfide bond</keyword>
<dbReference type="GO" id="GO:0004222">
    <property type="term" value="F:metalloendopeptidase activity"/>
    <property type="evidence" value="ECO:0007669"/>
    <property type="project" value="InterPro"/>
</dbReference>
<dbReference type="Gene3D" id="4.10.70.10">
    <property type="entry name" value="Disintegrin domain"/>
    <property type="match status" value="1"/>
</dbReference>
<feature type="signal peptide" evidence="4">
    <location>
        <begin position="1"/>
        <end position="19"/>
    </location>
</feature>
<dbReference type="InterPro" id="IPR036436">
    <property type="entry name" value="Disintegrin_dom_sf"/>
</dbReference>
<dbReference type="SUPFAM" id="SSF57552">
    <property type="entry name" value="Blood coagulation inhibitor (disintegrin)"/>
    <property type="match status" value="1"/>
</dbReference>
<dbReference type="Pfam" id="PF08516">
    <property type="entry name" value="ADAM_CR"/>
    <property type="match status" value="1"/>
</dbReference>
<evidence type="ECO:0000259" key="5">
    <source>
        <dbReference type="PROSITE" id="PS50214"/>
    </source>
</evidence>
<dbReference type="Pfam" id="PF01421">
    <property type="entry name" value="Reprolysin"/>
    <property type="match status" value="1"/>
</dbReference>
<feature type="domain" description="Disintegrin" evidence="5">
    <location>
        <begin position="246"/>
        <end position="334"/>
    </location>
</feature>
<dbReference type="GO" id="GO:0006508">
    <property type="term" value="P:proteolysis"/>
    <property type="evidence" value="ECO:0007669"/>
    <property type="project" value="InterPro"/>
</dbReference>
<sequence>MKGSALFLVFSAICLAVNATSHPSLSDPLFTKTKYFKLSLICDKACYLTLKLRGNVEDVIRDLVDNEVKPRLGRLNVKTFLVQLELWDKANEFYYIESGSDYLSQLKVYREQHLIPKVWSDATIAITGYRFKGDFSSAFPNSVCSPRIAIGYVKIDTSSSIRTIGSYIAHELGHIFGLDHDYEPSSIPDSQSCCPFGKSNCIMNPSITSTGLENGAWSTCSTDKFVKDLQKPSRKCLWIKPTVVQDSYCGDGVIDAGEECDCGNFGMGFCSNCCDTKECKLKENAQCTEGDCCNDQCQFISAGQVCRNSTNSCDVEDKCSGSNSECPNEVKTDGTECIDTVSVEGYCLKGSCMTLQNECETHWTKDFKASDNCARESLLVGDEFYNCGMNGTIIKTCTEENYKCGRLVCSYTKGNYRDAVDTILNPLYRNIEGESCLVLDKSAWLGGGWQMVSDGVKCGDNKACYKTDCVDKSQAFASIQSQAVAQKTSLCGNGIIEDGEQCDCGAKQCGCCDDSCQLMAHGTTCRSESCRECNGLSQSCSGSYKSSLTKCDGDEGYCVKYTTGISECISHQTSCKALFGELSDVDRGSMTLNNQNNDFFNVGGIYLTNKSSMVVVYREIPNVARSPECGSLKCRVPSGSNARIPGFSALSTAIESSPDNEGRVTKVARFTHTTHPYYTYANYYVMYMYLARTGTPCKTLNTQQPGYCYSNYKRAATYLPKYYPTSVCIAV</sequence>
<dbReference type="SMART" id="SM00050">
    <property type="entry name" value="DISIN"/>
    <property type="match status" value="1"/>
</dbReference>
<dbReference type="GO" id="GO:0046872">
    <property type="term" value="F:metal ion binding"/>
    <property type="evidence" value="ECO:0007669"/>
    <property type="project" value="UniProtKB-KW"/>
</dbReference>
<dbReference type="InterPro" id="IPR018358">
    <property type="entry name" value="Disintegrin_CS"/>
</dbReference>
<feature type="disulfide bond" evidence="2">
    <location>
        <begin position="306"/>
        <end position="326"/>
    </location>
</feature>
<feature type="active site" evidence="3">
    <location>
        <position position="171"/>
    </location>
</feature>
<keyword evidence="3" id="KW-0479">Metal-binding</keyword>
<evidence type="ECO:0000256" key="3">
    <source>
        <dbReference type="PROSITE-ProRule" id="PRU00276"/>
    </source>
</evidence>
<feature type="domain" description="Peptidase M12B" evidence="6">
    <location>
        <begin position="34"/>
        <end position="241"/>
    </location>
</feature>
<feature type="domain" description="Disintegrin" evidence="5">
    <location>
        <begin position="488"/>
        <end position="555"/>
    </location>
</feature>
<dbReference type="AlphaFoldDB" id="A0A7I8VZJ2"/>
<dbReference type="SUPFAM" id="SSF55486">
    <property type="entry name" value="Metalloproteases ('zincins'), catalytic domain"/>
    <property type="match status" value="1"/>
</dbReference>
<accession>A0A7I8VZJ2</accession>
<organism evidence="7 8">
    <name type="scientific">Dimorphilus gyrociliatus</name>
    <dbReference type="NCBI Taxonomy" id="2664684"/>
    <lineage>
        <taxon>Eukaryota</taxon>
        <taxon>Metazoa</taxon>
        <taxon>Spiralia</taxon>
        <taxon>Lophotrochozoa</taxon>
        <taxon>Annelida</taxon>
        <taxon>Polychaeta</taxon>
        <taxon>Polychaeta incertae sedis</taxon>
        <taxon>Dinophilidae</taxon>
        <taxon>Dimorphilus</taxon>
    </lineage>
</organism>
<dbReference type="InterPro" id="IPR001762">
    <property type="entry name" value="Disintegrin_dom"/>
</dbReference>
<proteinExistence type="predicted"/>
<reference evidence="7 8" key="1">
    <citation type="submission" date="2020-08" db="EMBL/GenBank/DDBJ databases">
        <authorList>
            <person name="Hejnol A."/>
        </authorList>
    </citation>
    <scope>NUCLEOTIDE SEQUENCE [LARGE SCALE GENOMIC DNA]</scope>
</reference>
<dbReference type="InterPro" id="IPR006586">
    <property type="entry name" value="ADAM_Cys-rich"/>
</dbReference>
<dbReference type="Gene3D" id="3.40.390.10">
    <property type="entry name" value="Collagenase (Catalytic Domain)"/>
    <property type="match status" value="1"/>
</dbReference>
<evidence type="ECO:0000259" key="6">
    <source>
        <dbReference type="PROSITE" id="PS50215"/>
    </source>
</evidence>
<keyword evidence="3" id="KW-0862">Zinc</keyword>
<feature type="chain" id="PRO_5029758445" evidence="4">
    <location>
        <begin position="20"/>
        <end position="731"/>
    </location>
</feature>
<gene>
    <name evidence="7" type="ORF">DGYR_LOCUS9269</name>
</gene>
<dbReference type="SMART" id="SM00608">
    <property type="entry name" value="ACR"/>
    <property type="match status" value="1"/>
</dbReference>
<name>A0A7I8VZJ2_9ANNE</name>
<feature type="binding site" evidence="3">
    <location>
        <position position="170"/>
    </location>
    <ligand>
        <name>Zn(2+)</name>
        <dbReference type="ChEBI" id="CHEBI:29105"/>
        <note>catalytic</note>
    </ligand>
</feature>
<dbReference type="InterPro" id="IPR024079">
    <property type="entry name" value="MetalloPept_cat_dom_sf"/>
</dbReference>
<dbReference type="Proteomes" id="UP000549394">
    <property type="component" value="Unassembled WGS sequence"/>
</dbReference>
<comment type="caution">
    <text evidence="3">Lacks conserved residue(s) required for the propagation of feature annotation.</text>
</comment>
<dbReference type="PROSITE" id="PS50214">
    <property type="entry name" value="DISINTEGRIN_2"/>
    <property type="match status" value="2"/>
</dbReference>
<feature type="binding site" evidence="3">
    <location>
        <position position="180"/>
    </location>
    <ligand>
        <name>Zn(2+)</name>
        <dbReference type="ChEBI" id="CHEBI:29105"/>
        <note>catalytic</note>
    </ligand>
</feature>
<dbReference type="PROSITE" id="PS00427">
    <property type="entry name" value="DISINTEGRIN_1"/>
    <property type="match status" value="1"/>
</dbReference>
<protein>
    <submittedName>
        <fullName evidence="7">DgyrCDS9823</fullName>
    </submittedName>
</protein>